<evidence type="ECO:0000313" key="11">
    <source>
        <dbReference type="EMBL" id="GAB10451.1"/>
    </source>
</evidence>
<dbReference type="Proteomes" id="UP000035088">
    <property type="component" value="Unassembled WGS sequence"/>
</dbReference>
<keyword evidence="7 9" id="KW-0472">Membrane</keyword>
<feature type="region of interest" description="Disordered" evidence="10">
    <location>
        <begin position="141"/>
        <end position="265"/>
    </location>
</feature>
<dbReference type="NCBIfam" id="TIGR00220">
    <property type="entry name" value="mscL"/>
    <property type="match status" value="1"/>
</dbReference>
<feature type="transmembrane region" description="Helical" evidence="9">
    <location>
        <begin position="12"/>
        <end position="31"/>
    </location>
</feature>
<reference evidence="11 12" key="1">
    <citation type="submission" date="2011-11" db="EMBL/GenBank/DDBJ databases">
        <title>Whole genome shotgun sequence of Gordonia araii NBRC 100433.</title>
        <authorList>
            <person name="Yoshida Y."/>
            <person name="Hosoyama A."/>
            <person name="Tsuchikane K."/>
            <person name="Katsumata H."/>
            <person name="Yamazaki S."/>
            <person name="Fujita N."/>
        </authorList>
    </citation>
    <scope>NUCLEOTIDE SEQUENCE [LARGE SCALE GENOMIC DNA]</scope>
    <source>
        <strain evidence="11 12">NBRC 100433</strain>
    </source>
</reference>
<protein>
    <recommendedName>
        <fullName evidence="9">Large-conductance mechanosensitive channel</fullName>
    </recommendedName>
</protein>
<evidence type="ECO:0000256" key="6">
    <source>
        <dbReference type="ARBA" id="ARBA00023065"/>
    </source>
</evidence>
<proteinExistence type="inferred from homology"/>
<keyword evidence="8 9" id="KW-0407">Ion channel</keyword>
<dbReference type="GO" id="GO:0005886">
    <property type="term" value="C:plasma membrane"/>
    <property type="evidence" value="ECO:0007669"/>
    <property type="project" value="UniProtKB-SubCell"/>
</dbReference>
<organism evidence="11 12">
    <name type="scientific">Gordonia araii NBRC 100433</name>
    <dbReference type="NCBI Taxonomy" id="1073574"/>
    <lineage>
        <taxon>Bacteria</taxon>
        <taxon>Bacillati</taxon>
        <taxon>Actinomycetota</taxon>
        <taxon>Actinomycetes</taxon>
        <taxon>Mycobacteriales</taxon>
        <taxon>Gordoniaceae</taxon>
        <taxon>Gordonia</taxon>
    </lineage>
</organism>
<dbReference type="PANTHER" id="PTHR30266:SF2">
    <property type="entry name" value="LARGE-CONDUCTANCE MECHANOSENSITIVE CHANNEL"/>
    <property type="match status" value="1"/>
</dbReference>
<feature type="compositionally biased region" description="Low complexity" evidence="10">
    <location>
        <begin position="178"/>
        <end position="200"/>
    </location>
</feature>
<evidence type="ECO:0000256" key="7">
    <source>
        <dbReference type="ARBA" id="ARBA00023136"/>
    </source>
</evidence>
<evidence type="ECO:0000256" key="10">
    <source>
        <dbReference type="SAM" id="MobiDB-lite"/>
    </source>
</evidence>
<feature type="transmembrane region" description="Helical" evidence="9">
    <location>
        <begin position="84"/>
        <end position="107"/>
    </location>
</feature>
<gene>
    <name evidence="9 11" type="primary">mscL</name>
    <name evidence="11" type="ORF">GOARA_056_01990</name>
</gene>
<keyword evidence="2 9" id="KW-0813">Transport</keyword>
<dbReference type="GO" id="GO:0008381">
    <property type="term" value="F:mechanosensitive monoatomic ion channel activity"/>
    <property type="evidence" value="ECO:0007669"/>
    <property type="project" value="UniProtKB-UniRule"/>
</dbReference>
<dbReference type="InterPro" id="IPR037673">
    <property type="entry name" value="MSC/AndL"/>
</dbReference>
<keyword evidence="3 9" id="KW-1003">Cell membrane</keyword>
<sequence>MLKGFREFILRGNVVELATAVIIGAAFTKIVEAFTDKVVQPLINSIPGGDPSQAAQGLGFCIGECRFPNPDNANPANALNYIDLSAVITAAINFLIVAAVVYFIIVLPYNKLSSLVMGEKEGEDTEVSLLTEIRNLMDPEAAEKAEAEKAAKARAAAAEQLPPPPSAPAPPPSGPGRPGAAAPTGEPMIRPAAGGPPSGALPRYEPGGYPTGSQPPVTGGGYQAPPSSYPGSQNLPPGGYNAPPGYPQQPGTEFGPGDHPGRHSR</sequence>
<evidence type="ECO:0000256" key="9">
    <source>
        <dbReference type="HAMAP-Rule" id="MF_00115"/>
    </source>
</evidence>
<evidence type="ECO:0000256" key="1">
    <source>
        <dbReference type="ARBA" id="ARBA00004141"/>
    </source>
</evidence>
<evidence type="ECO:0000256" key="5">
    <source>
        <dbReference type="ARBA" id="ARBA00022989"/>
    </source>
</evidence>
<dbReference type="AlphaFoldDB" id="G7H3M6"/>
<keyword evidence="4 9" id="KW-0812">Transmembrane</keyword>
<keyword evidence="12" id="KW-1185">Reference proteome</keyword>
<dbReference type="RefSeq" id="WP_007322526.1">
    <property type="nucleotide sequence ID" value="NZ_BAEE01000056.1"/>
</dbReference>
<feature type="compositionally biased region" description="Basic and acidic residues" evidence="10">
    <location>
        <begin position="141"/>
        <end position="151"/>
    </location>
</feature>
<dbReference type="OrthoDB" id="9810350at2"/>
<dbReference type="SUPFAM" id="SSF81330">
    <property type="entry name" value="Gated mechanosensitive channel"/>
    <property type="match status" value="1"/>
</dbReference>
<name>G7H3M6_9ACTN</name>
<feature type="compositionally biased region" description="Polar residues" evidence="10">
    <location>
        <begin position="225"/>
        <end position="235"/>
    </location>
</feature>
<dbReference type="InterPro" id="IPR036019">
    <property type="entry name" value="MscL_channel"/>
</dbReference>
<dbReference type="Gene3D" id="1.10.1200.120">
    <property type="entry name" value="Large-conductance mechanosensitive channel, MscL, domain 1"/>
    <property type="match status" value="1"/>
</dbReference>
<comment type="subcellular location">
    <subcellularLocation>
        <location evidence="9">Cell membrane</location>
        <topology evidence="9">Multi-pass membrane protein</topology>
    </subcellularLocation>
    <subcellularLocation>
        <location evidence="1">Membrane</location>
        <topology evidence="1">Multi-pass membrane protein</topology>
    </subcellularLocation>
</comment>
<dbReference type="PRINTS" id="PR01264">
    <property type="entry name" value="MECHCHANNEL"/>
</dbReference>
<dbReference type="PANTHER" id="PTHR30266">
    <property type="entry name" value="MECHANOSENSITIVE CHANNEL MSCL"/>
    <property type="match status" value="1"/>
</dbReference>
<keyword evidence="5 9" id="KW-1133">Transmembrane helix</keyword>
<dbReference type="HAMAP" id="MF_00115">
    <property type="entry name" value="MscL"/>
    <property type="match status" value="1"/>
</dbReference>
<evidence type="ECO:0000256" key="8">
    <source>
        <dbReference type="ARBA" id="ARBA00023303"/>
    </source>
</evidence>
<dbReference type="InterPro" id="IPR001185">
    <property type="entry name" value="MS_channel"/>
</dbReference>
<feature type="compositionally biased region" description="Low complexity" evidence="10">
    <location>
        <begin position="236"/>
        <end position="251"/>
    </location>
</feature>
<comment type="similarity">
    <text evidence="9">Belongs to the MscL family.</text>
</comment>
<dbReference type="STRING" id="1073574.GOARA_056_01990"/>
<evidence type="ECO:0000256" key="2">
    <source>
        <dbReference type="ARBA" id="ARBA00022448"/>
    </source>
</evidence>
<comment type="function">
    <text evidence="9">Channel that opens in response to stretch forces in the membrane lipid bilayer. May participate in the regulation of osmotic pressure changes within the cell.</text>
</comment>
<comment type="caution">
    <text evidence="11">The sequence shown here is derived from an EMBL/GenBank/DDBJ whole genome shotgun (WGS) entry which is preliminary data.</text>
</comment>
<evidence type="ECO:0000256" key="4">
    <source>
        <dbReference type="ARBA" id="ARBA00022692"/>
    </source>
</evidence>
<accession>G7H3M6</accession>
<keyword evidence="6 9" id="KW-0406">Ion transport</keyword>
<dbReference type="EMBL" id="BAEE01000056">
    <property type="protein sequence ID" value="GAB10451.1"/>
    <property type="molecule type" value="Genomic_DNA"/>
</dbReference>
<evidence type="ECO:0000313" key="12">
    <source>
        <dbReference type="Proteomes" id="UP000035088"/>
    </source>
</evidence>
<comment type="subunit">
    <text evidence="9">Homopentamer.</text>
</comment>
<feature type="compositionally biased region" description="Pro residues" evidence="10">
    <location>
        <begin position="161"/>
        <end position="175"/>
    </location>
</feature>
<dbReference type="Pfam" id="PF01741">
    <property type="entry name" value="MscL"/>
    <property type="match status" value="1"/>
</dbReference>
<evidence type="ECO:0000256" key="3">
    <source>
        <dbReference type="ARBA" id="ARBA00022475"/>
    </source>
</evidence>